<evidence type="ECO:0000256" key="1">
    <source>
        <dbReference type="SAM" id="SignalP"/>
    </source>
</evidence>
<dbReference type="EMBL" id="PGFJ01000001">
    <property type="protein sequence ID" value="PJJ84906.1"/>
    <property type="molecule type" value="Genomic_DNA"/>
</dbReference>
<sequence>MKKLIILTVAIVLSATVASRSKTTVPATDSADFSTASFSPKAFLATAD</sequence>
<feature type="signal peptide" evidence="1">
    <location>
        <begin position="1"/>
        <end position="20"/>
    </location>
</feature>
<evidence type="ECO:0000313" key="3">
    <source>
        <dbReference type="Proteomes" id="UP000242687"/>
    </source>
</evidence>
<gene>
    <name evidence="2" type="ORF">CLV57_1928</name>
</gene>
<dbReference type="Proteomes" id="UP000242687">
    <property type="component" value="Unassembled WGS sequence"/>
</dbReference>
<accession>A0A2H9VVQ8</accession>
<organism evidence="2 3">
    <name type="scientific">Mucilaginibacter auburnensis</name>
    <dbReference type="NCBI Taxonomy" id="1457233"/>
    <lineage>
        <taxon>Bacteria</taxon>
        <taxon>Pseudomonadati</taxon>
        <taxon>Bacteroidota</taxon>
        <taxon>Sphingobacteriia</taxon>
        <taxon>Sphingobacteriales</taxon>
        <taxon>Sphingobacteriaceae</taxon>
        <taxon>Mucilaginibacter</taxon>
    </lineage>
</organism>
<dbReference type="RefSeq" id="WP_157799118.1">
    <property type="nucleotide sequence ID" value="NZ_PGFJ01000001.1"/>
</dbReference>
<dbReference type="AlphaFoldDB" id="A0A2H9VVQ8"/>
<comment type="caution">
    <text evidence="2">The sequence shown here is derived from an EMBL/GenBank/DDBJ whole genome shotgun (WGS) entry which is preliminary data.</text>
</comment>
<feature type="chain" id="PRO_5014129155" evidence="1">
    <location>
        <begin position="21"/>
        <end position="48"/>
    </location>
</feature>
<keyword evidence="3" id="KW-1185">Reference proteome</keyword>
<name>A0A2H9VVQ8_9SPHI</name>
<keyword evidence="1" id="KW-0732">Signal</keyword>
<protein>
    <submittedName>
        <fullName evidence="2">Uncharacterized protein</fullName>
    </submittedName>
</protein>
<proteinExistence type="predicted"/>
<reference evidence="2 3" key="1">
    <citation type="submission" date="2017-11" db="EMBL/GenBank/DDBJ databases">
        <title>Genomic Encyclopedia of Archaeal and Bacterial Type Strains, Phase II (KMG-II): From Individual Species to Whole Genera.</title>
        <authorList>
            <person name="Goeker M."/>
        </authorList>
    </citation>
    <scope>NUCLEOTIDE SEQUENCE [LARGE SCALE GENOMIC DNA]</scope>
    <source>
        <strain evidence="2 3">DSM 28175</strain>
    </source>
</reference>
<evidence type="ECO:0000313" key="2">
    <source>
        <dbReference type="EMBL" id="PJJ84906.1"/>
    </source>
</evidence>